<dbReference type="PANTHER" id="PTHR34677">
    <property type="match status" value="1"/>
</dbReference>
<feature type="compositionally biased region" description="Basic and acidic residues" evidence="1">
    <location>
        <begin position="321"/>
        <end position="338"/>
    </location>
</feature>
<organism evidence="2 3">
    <name type="scientific">Angustibacter aerolatus</name>
    <dbReference type="NCBI Taxonomy" id="1162965"/>
    <lineage>
        <taxon>Bacteria</taxon>
        <taxon>Bacillati</taxon>
        <taxon>Actinomycetota</taxon>
        <taxon>Actinomycetes</taxon>
        <taxon>Kineosporiales</taxon>
        <taxon>Kineosporiaceae</taxon>
    </lineage>
</organism>
<name>A0ABQ6JH07_9ACTN</name>
<protein>
    <recommendedName>
        <fullName evidence="4">Fibronectin type-III domain-containing protein</fullName>
    </recommendedName>
</protein>
<feature type="compositionally biased region" description="Basic residues" evidence="1">
    <location>
        <begin position="339"/>
        <end position="353"/>
    </location>
</feature>
<dbReference type="PANTHER" id="PTHR34677:SF3">
    <property type="entry name" value="BACTERIAL IG-LIKE DOMAIN-CONTAINING PROTEIN"/>
    <property type="match status" value="1"/>
</dbReference>
<keyword evidence="3" id="KW-1185">Reference proteome</keyword>
<dbReference type="EMBL" id="BSUZ01000001">
    <property type="protein sequence ID" value="GMA86688.1"/>
    <property type="molecule type" value="Genomic_DNA"/>
</dbReference>
<evidence type="ECO:0000256" key="1">
    <source>
        <dbReference type="SAM" id="MobiDB-lite"/>
    </source>
</evidence>
<reference evidence="3" key="1">
    <citation type="journal article" date="2019" name="Int. J. Syst. Evol. Microbiol.">
        <title>The Global Catalogue of Microorganisms (GCM) 10K type strain sequencing project: providing services to taxonomists for standard genome sequencing and annotation.</title>
        <authorList>
            <consortium name="The Broad Institute Genomics Platform"/>
            <consortium name="The Broad Institute Genome Sequencing Center for Infectious Disease"/>
            <person name="Wu L."/>
            <person name="Ma J."/>
        </authorList>
    </citation>
    <scope>NUCLEOTIDE SEQUENCE [LARGE SCALE GENOMIC DNA]</scope>
    <source>
        <strain evidence="3">NBRC 108730</strain>
    </source>
</reference>
<feature type="region of interest" description="Disordered" evidence="1">
    <location>
        <begin position="302"/>
        <end position="366"/>
    </location>
</feature>
<sequence length="366" mass="38001">MPNQQTAEFSGMTMSLNTKYPAVGAPANIAAMTKPVATLNDTDFTLADLQSSYPNTAPAGSVYQGLYQARLKTAASTGSVRWQRADIKITGGTWTQVLPDPSADTTAPVAAITSGPASVTGSASATFAFGASDDTDTAVRLRLQCSLDGAAFAACTSPTTLTGLSSKRHTFAVRAVDRAGNTGTAVSRAWTVDRVAPTTTLGALPAVSLGSKVTVSARSADASSGVASRDFRVQKASYGGAFSAWSSPRGWGATKASSVSLTLSRGYQFCVSARSRDRVGNVSAWTAARCTASPLDERSLTASKGWTKVSGSKPVRPHGPAHHDGERRTDPHEGARQERGRRRHAVHGVRHGGRLLEGQACSSASA</sequence>
<evidence type="ECO:0000313" key="2">
    <source>
        <dbReference type="EMBL" id="GMA86688.1"/>
    </source>
</evidence>
<proteinExistence type="predicted"/>
<evidence type="ECO:0000313" key="3">
    <source>
        <dbReference type="Proteomes" id="UP001157017"/>
    </source>
</evidence>
<evidence type="ECO:0008006" key="4">
    <source>
        <dbReference type="Google" id="ProtNLM"/>
    </source>
</evidence>
<gene>
    <name evidence="2" type="ORF">GCM10025868_19380</name>
</gene>
<comment type="caution">
    <text evidence="2">The sequence shown here is derived from an EMBL/GenBank/DDBJ whole genome shotgun (WGS) entry which is preliminary data.</text>
</comment>
<dbReference type="Proteomes" id="UP001157017">
    <property type="component" value="Unassembled WGS sequence"/>
</dbReference>
<accession>A0ABQ6JH07</accession>